<dbReference type="PANTHER" id="PTHR43132:SF2">
    <property type="entry name" value="ARSENICAL RESISTANCE OPERON REPRESSOR ARSR-RELATED"/>
    <property type="match status" value="1"/>
</dbReference>
<evidence type="ECO:0000259" key="4">
    <source>
        <dbReference type="SMART" id="SM00418"/>
    </source>
</evidence>
<organism evidence="5">
    <name type="scientific">uncultured microorganism</name>
    <dbReference type="NCBI Taxonomy" id="358574"/>
    <lineage>
        <taxon>unclassified sequences</taxon>
        <taxon>environmental samples</taxon>
    </lineage>
</organism>
<dbReference type="EMBL" id="AB716322">
    <property type="protein sequence ID" value="BAM15219.1"/>
    <property type="molecule type" value="Genomic_DNA"/>
</dbReference>
<keyword evidence="1" id="KW-0805">Transcription regulation</keyword>
<dbReference type="InterPro" id="IPR011991">
    <property type="entry name" value="ArsR-like_HTH"/>
</dbReference>
<dbReference type="GO" id="GO:0003700">
    <property type="term" value="F:DNA-binding transcription factor activity"/>
    <property type="evidence" value="ECO:0007669"/>
    <property type="project" value="InterPro"/>
</dbReference>
<dbReference type="CDD" id="cd00090">
    <property type="entry name" value="HTH_ARSR"/>
    <property type="match status" value="1"/>
</dbReference>
<keyword evidence="3" id="KW-0804">Transcription</keyword>
<evidence type="ECO:0000256" key="2">
    <source>
        <dbReference type="ARBA" id="ARBA00023125"/>
    </source>
</evidence>
<dbReference type="InterPro" id="IPR036388">
    <property type="entry name" value="WH-like_DNA-bd_sf"/>
</dbReference>
<dbReference type="InterPro" id="IPR051011">
    <property type="entry name" value="Metal_resp_trans_reg"/>
</dbReference>
<dbReference type="Pfam" id="PF12840">
    <property type="entry name" value="HTH_20"/>
    <property type="match status" value="1"/>
</dbReference>
<proteinExistence type="predicted"/>
<evidence type="ECO:0000313" key="5">
    <source>
        <dbReference type="EMBL" id="BAM15219.1"/>
    </source>
</evidence>
<dbReference type="InterPro" id="IPR036390">
    <property type="entry name" value="WH_DNA-bd_sf"/>
</dbReference>
<dbReference type="AlphaFoldDB" id="I2FJN4"/>
<reference evidence="5" key="1">
    <citation type="submission" date="2012-05" db="EMBL/GenBank/DDBJ databases">
        <title>Distribution of dehalogenation activities and characterization of organohalide-responsive genes in marine subsurface sediments of the Nankai Trough plate-subduction zone.</title>
        <authorList>
            <person name="Futagami T."/>
            <person name="Morono Y."/>
            <person name="Terada T."/>
            <person name="Kaksonen A.H."/>
            <person name="Inagaki F."/>
        </authorList>
    </citation>
    <scope>NUCLEOTIDE SEQUENCE</scope>
</reference>
<dbReference type="PANTHER" id="PTHR43132">
    <property type="entry name" value="ARSENICAL RESISTANCE OPERON REPRESSOR ARSR-RELATED"/>
    <property type="match status" value="1"/>
</dbReference>
<dbReference type="InterPro" id="IPR001845">
    <property type="entry name" value="HTH_ArsR_DNA-bd_dom"/>
</dbReference>
<protein>
    <recommendedName>
        <fullName evidence="4">HTH arsR-type domain-containing protein</fullName>
    </recommendedName>
</protein>
<sequence>MEPMKHDDAANKLAELGNTTRLAIFRYLVKTGHQGATVGQLQKELEVPGSTLSHHISRLVWVGLIKQERESNVLHCLPQYEALTELIDFLQSECCIGVKEPKSK</sequence>
<name>I2FJN4_9ZZZZ</name>
<evidence type="ECO:0000256" key="1">
    <source>
        <dbReference type="ARBA" id="ARBA00023015"/>
    </source>
</evidence>
<evidence type="ECO:0000256" key="3">
    <source>
        <dbReference type="ARBA" id="ARBA00023163"/>
    </source>
</evidence>
<dbReference type="SUPFAM" id="SSF46785">
    <property type="entry name" value="Winged helix' DNA-binding domain"/>
    <property type="match status" value="1"/>
</dbReference>
<dbReference type="GO" id="GO:0003677">
    <property type="term" value="F:DNA binding"/>
    <property type="evidence" value="ECO:0007669"/>
    <property type="project" value="UniProtKB-KW"/>
</dbReference>
<dbReference type="Gene3D" id="1.10.10.10">
    <property type="entry name" value="Winged helix-like DNA-binding domain superfamily/Winged helix DNA-binding domain"/>
    <property type="match status" value="1"/>
</dbReference>
<feature type="domain" description="HTH arsR-type" evidence="4">
    <location>
        <begin position="11"/>
        <end position="82"/>
    </location>
</feature>
<dbReference type="SMART" id="SM00418">
    <property type="entry name" value="HTH_ARSR"/>
    <property type="match status" value="1"/>
</dbReference>
<accession>I2FJN4</accession>
<keyword evidence="2" id="KW-0238">DNA-binding</keyword>